<sequence length="225" mass="25425">MRVGFVTIGQSPRVDVFNDIKHLLPKDIEIIEKGALDNYTEEEINKKLKPRKNETTYITKLKNGKEVKISKNKVVKLVKVKLDELVKEGVDLIVIICSGEFPEYDVEVPVIYPDKLLKGVVSTLHVKGVLGVLIPGEEQIPYMRKRWLKIHPEVEVRAISPYRSSLEDFVKVGRELSSKGVKFVVMDCIGYTLKQKEALKEGLGPNSMVLNTRSIIARVLSELLS</sequence>
<dbReference type="InterPro" id="IPR010843">
    <property type="entry name" value="Uncharacterised_AroM"/>
</dbReference>
<dbReference type="AlphaFoldDB" id="A0A2R7Y904"/>
<dbReference type="EMBL" id="NBVN01000001">
    <property type="protein sequence ID" value="PUA34005.1"/>
    <property type="molecule type" value="Genomic_DNA"/>
</dbReference>
<dbReference type="Pfam" id="PF07302">
    <property type="entry name" value="AroM"/>
    <property type="match status" value="1"/>
</dbReference>
<reference evidence="1 2" key="1">
    <citation type="journal article" date="2018" name="Syst. Appl. Microbiol.">
        <title>A new symbiotic nanoarchaeote (Candidatus Nanoclepta minutus) and its host (Zestosphaera tikiterensis gen. nov., sp. nov.) from a New Zealand hot spring.</title>
        <authorList>
            <person name="St John E."/>
            <person name="Liu Y."/>
            <person name="Podar M."/>
            <person name="Stott M.B."/>
            <person name="Meneghin J."/>
            <person name="Chen Z."/>
            <person name="Lagutin K."/>
            <person name="Mitchell K."/>
            <person name="Reysenbach A.L."/>
        </authorList>
    </citation>
    <scope>NUCLEOTIDE SEQUENCE [LARGE SCALE GENOMIC DNA]</scope>
    <source>
        <strain evidence="1">NZ3</strain>
    </source>
</reference>
<comment type="caution">
    <text evidence="1">The sequence shown here is derived from an EMBL/GenBank/DDBJ whole genome shotgun (WGS) entry which is preliminary data.</text>
</comment>
<name>A0A2R7Y904_9CREN</name>
<proteinExistence type="predicted"/>
<dbReference type="Proteomes" id="UP000244093">
    <property type="component" value="Unassembled WGS sequence"/>
</dbReference>
<accession>A0A2R7Y904</accession>
<evidence type="ECO:0000313" key="2">
    <source>
        <dbReference type="Proteomes" id="UP000244093"/>
    </source>
</evidence>
<evidence type="ECO:0008006" key="3">
    <source>
        <dbReference type="Google" id="ProtNLM"/>
    </source>
</evidence>
<evidence type="ECO:0000313" key="1">
    <source>
        <dbReference type="EMBL" id="PUA34005.1"/>
    </source>
</evidence>
<protein>
    <recommendedName>
        <fullName evidence="3">AroM family protein</fullName>
    </recommendedName>
</protein>
<gene>
    <name evidence="1" type="ORF">B7O98_00910</name>
</gene>
<organism evidence="1 2">
    <name type="scientific">Zestosphaera tikiterensis</name>
    <dbReference type="NCBI Taxonomy" id="1973259"/>
    <lineage>
        <taxon>Archaea</taxon>
        <taxon>Thermoproteota</taxon>
        <taxon>Thermoprotei</taxon>
        <taxon>Desulfurococcales</taxon>
        <taxon>Desulfurococcaceae</taxon>
        <taxon>Zestosphaera</taxon>
    </lineage>
</organism>